<accession>A0A4T0X663</accession>
<feature type="compositionally biased region" description="Pro residues" evidence="1">
    <location>
        <begin position="83"/>
        <end position="97"/>
    </location>
</feature>
<dbReference type="AlphaFoldDB" id="A0A4T0X663"/>
<dbReference type="SMART" id="SM00198">
    <property type="entry name" value="SCP"/>
    <property type="match status" value="1"/>
</dbReference>
<evidence type="ECO:0000313" key="3">
    <source>
        <dbReference type="EMBL" id="TID30996.1"/>
    </source>
</evidence>
<name>A0A4T0X663_9ASCO</name>
<dbReference type="Proteomes" id="UP000307173">
    <property type="component" value="Unassembled WGS sequence"/>
</dbReference>
<dbReference type="InterPro" id="IPR018244">
    <property type="entry name" value="Allrgn_V5/Tpx1_CS"/>
</dbReference>
<comment type="caution">
    <text evidence="3">The sequence shown here is derived from an EMBL/GenBank/DDBJ whole genome shotgun (WGS) entry which is preliminary data.</text>
</comment>
<dbReference type="STRING" id="52247.A0A4T0X663"/>
<dbReference type="GO" id="GO:0005576">
    <property type="term" value="C:extracellular region"/>
    <property type="evidence" value="ECO:0007669"/>
    <property type="project" value="InterPro"/>
</dbReference>
<feature type="region of interest" description="Disordered" evidence="1">
    <location>
        <begin position="46"/>
        <end position="97"/>
    </location>
</feature>
<dbReference type="PANTHER" id="PTHR10334">
    <property type="entry name" value="CYSTEINE-RICH SECRETORY PROTEIN-RELATED"/>
    <property type="match status" value="1"/>
</dbReference>
<evidence type="ECO:0000256" key="1">
    <source>
        <dbReference type="SAM" id="MobiDB-lite"/>
    </source>
</evidence>
<keyword evidence="4" id="KW-1185">Reference proteome</keyword>
<organism evidence="3 4">
    <name type="scientific">Pichia inconspicua</name>
    <dbReference type="NCBI Taxonomy" id="52247"/>
    <lineage>
        <taxon>Eukaryota</taxon>
        <taxon>Fungi</taxon>
        <taxon>Dikarya</taxon>
        <taxon>Ascomycota</taxon>
        <taxon>Saccharomycotina</taxon>
        <taxon>Pichiomycetes</taxon>
        <taxon>Pichiales</taxon>
        <taxon>Pichiaceae</taxon>
        <taxon>Pichia</taxon>
    </lineage>
</organism>
<dbReference type="PROSITE" id="PS01009">
    <property type="entry name" value="CRISP_1"/>
    <property type="match status" value="1"/>
</dbReference>
<feature type="compositionally biased region" description="Polar residues" evidence="1">
    <location>
        <begin position="46"/>
        <end position="65"/>
    </location>
</feature>
<feature type="domain" description="SCP" evidence="2">
    <location>
        <begin position="103"/>
        <end position="238"/>
    </location>
</feature>
<dbReference type="Pfam" id="PF00188">
    <property type="entry name" value="CAP"/>
    <property type="match status" value="1"/>
</dbReference>
<dbReference type="PRINTS" id="PR00837">
    <property type="entry name" value="V5TPXLIKE"/>
</dbReference>
<sequence>MHALALLLPLAAAATVDYCSEPITKTVYSTTQIPFPVAQIETTEQTTVSTSIPAIEQPTITKSLETSITSSSSSSSSSTPTSTPTPPADEPAVTPSPLPLPFEFENTYLAAHNRFRALFKDTPPVTWNNDLQKIAQKIADNYQCNSHLEHTGSKYNDQPLGENLAYGFDFERASAVTAWFNEIRDYDWSKPGFSHATGHFTQLIWAESAEIGCGYKNCHNSNGYYIVCEYYPAGNWVYSNDPTNSPFIENVKEPLNSNTKKGFNIDTLL</sequence>
<feature type="compositionally biased region" description="Low complexity" evidence="1">
    <location>
        <begin position="66"/>
        <end position="82"/>
    </location>
</feature>
<reference evidence="3 4" key="1">
    <citation type="journal article" date="2019" name="Front. Genet.">
        <title>Whole-Genome Sequencing of the Opportunistic Yeast Pathogen Candida inconspicua Uncovers Its Hybrid Origin.</title>
        <authorList>
            <person name="Mixao V."/>
            <person name="Hansen A.P."/>
            <person name="Saus E."/>
            <person name="Boekhout T."/>
            <person name="Lass-Florl C."/>
            <person name="Gabaldon T."/>
        </authorList>
    </citation>
    <scope>NUCLEOTIDE SEQUENCE [LARGE SCALE GENOMIC DNA]</scope>
    <source>
        <strain evidence="3 4">CBS 180</strain>
    </source>
</reference>
<dbReference type="SUPFAM" id="SSF55797">
    <property type="entry name" value="PR-1-like"/>
    <property type="match status" value="1"/>
</dbReference>
<evidence type="ECO:0000313" key="4">
    <source>
        <dbReference type="Proteomes" id="UP000307173"/>
    </source>
</evidence>
<evidence type="ECO:0000259" key="2">
    <source>
        <dbReference type="SMART" id="SM00198"/>
    </source>
</evidence>
<gene>
    <name evidence="3" type="ORF">CANINC_000442</name>
</gene>
<dbReference type="InterPro" id="IPR001283">
    <property type="entry name" value="CRISP-related"/>
</dbReference>
<dbReference type="InterPro" id="IPR035940">
    <property type="entry name" value="CAP_sf"/>
</dbReference>
<dbReference type="EMBL" id="SELW01000071">
    <property type="protein sequence ID" value="TID30996.1"/>
    <property type="molecule type" value="Genomic_DNA"/>
</dbReference>
<protein>
    <recommendedName>
        <fullName evidence="2">SCP domain-containing protein</fullName>
    </recommendedName>
</protein>
<dbReference type="Gene3D" id="3.40.33.10">
    <property type="entry name" value="CAP"/>
    <property type="match status" value="1"/>
</dbReference>
<dbReference type="InterPro" id="IPR014044">
    <property type="entry name" value="CAP_dom"/>
</dbReference>
<dbReference type="OrthoDB" id="337038at2759"/>
<proteinExistence type="predicted"/>